<gene>
    <name evidence="3" type="ORF">OHV25_38170</name>
</gene>
<dbReference type="PROSITE" id="PS50231">
    <property type="entry name" value="RICIN_B_LECTIN"/>
    <property type="match status" value="1"/>
</dbReference>
<reference evidence="3" key="1">
    <citation type="submission" date="2022-10" db="EMBL/GenBank/DDBJ databases">
        <title>The complete genomes of actinobacterial strains from the NBC collection.</title>
        <authorList>
            <person name="Joergensen T.S."/>
            <person name="Alvarez Arevalo M."/>
            <person name="Sterndorff E.B."/>
            <person name="Faurdal D."/>
            <person name="Vuksanovic O."/>
            <person name="Mourched A.-S."/>
            <person name="Charusanti P."/>
            <person name="Shaw S."/>
            <person name="Blin K."/>
            <person name="Weber T."/>
        </authorList>
    </citation>
    <scope>NUCLEOTIDE SEQUENCE</scope>
    <source>
        <strain evidence="3">NBC_00060</strain>
    </source>
</reference>
<evidence type="ECO:0000259" key="2">
    <source>
        <dbReference type="SMART" id="SM00458"/>
    </source>
</evidence>
<protein>
    <submittedName>
        <fullName evidence="3">Ricin-type beta-trefoil lectin domain protein</fullName>
    </submittedName>
</protein>
<dbReference type="SMART" id="SM00458">
    <property type="entry name" value="RICIN"/>
    <property type="match status" value="1"/>
</dbReference>
<dbReference type="InterPro" id="IPR000772">
    <property type="entry name" value="Ricin_B_lectin"/>
</dbReference>
<dbReference type="Gene3D" id="2.80.10.50">
    <property type="match status" value="1"/>
</dbReference>
<proteinExistence type="predicted"/>
<organism evidence="3">
    <name type="scientific">Streptomyces sp. NBC_00060</name>
    <dbReference type="NCBI Taxonomy" id="2975636"/>
    <lineage>
        <taxon>Bacteria</taxon>
        <taxon>Bacillati</taxon>
        <taxon>Actinomycetota</taxon>
        <taxon>Actinomycetes</taxon>
        <taxon>Kitasatosporales</taxon>
        <taxon>Streptomycetaceae</taxon>
        <taxon>Streptomyces</taxon>
    </lineage>
</organism>
<sequence>MRKLSAVLTLLLTLLGISAISTSPASASVSSWGIFDNTNGWYHACATPQGNGTGNGTVITTWDCTGSDLQQWGWDRNHLVHKVSGKCLTPSGNGSDVNGAVLTLWTCDYSYGSPQEFVSSQYNTYTVFGGKCITNKGGSLTNGTWLTLWSCAADNPQEQQWSGYWI</sequence>
<feature type="signal peptide" evidence="1">
    <location>
        <begin position="1"/>
        <end position="27"/>
    </location>
</feature>
<dbReference type="InterPro" id="IPR035992">
    <property type="entry name" value="Ricin_B-like_lectins"/>
</dbReference>
<dbReference type="SUPFAM" id="SSF50370">
    <property type="entry name" value="Ricin B-like lectins"/>
    <property type="match status" value="1"/>
</dbReference>
<dbReference type="EMBL" id="CP108253">
    <property type="protein sequence ID" value="WTU44986.1"/>
    <property type="molecule type" value="Genomic_DNA"/>
</dbReference>
<name>A0AAU2HDH2_9ACTN</name>
<evidence type="ECO:0000256" key="1">
    <source>
        <dbReference type="SAM" id="SignalP"/>
    </source>
</evidence>
<accession>A0AAU2HDH2</accession>
<dbReference type="CDD" id="cd00161">
    <property type="entry name" value="beta-trefoil_Ricin-like"/>
    <property type="match status" value="1"/>
</dbReference>
<dbReference type="Pfam" id="PF00652">
    <property type="entry name" value="Ricin_B_lectin"/>
    <property type="match status" value="1"/>
</dbReference>
<evidence type="ECO:0000313" key="3">
    <source>
        <dbReference type="EMBL" id="WTU44986.1"/>
    </source>
</evidence>
<feature type="chain" id="PRO_5043726459" evidence="1">
    <location>
        <begin position="28"/>
        <end position="166"/>
    </location>
</feature>
<keyword evidence="1" id="KW-0732">Signal</keyword>
<dbReference type="AlphaFoldDB" id="A0AAU2HDH2"/>
<feature type="domain" description="Ricin B lectin" evidence="2">
    <location>
        <begin position="32"/>
        <end position="164"/>
    </location>
</feature>